<evidence type="ECO:0000256" key="2">
    <source>
        <dbReference type="ARBA" id="ARBA00006185"/>
    </source>
</evidence>
<gene>
    <name evidence="11" type="ORF">CCMP2556_LOCUS15280</name>
</gene>
<evidence type="ECO:0000256" key="6">
    <source>
        <dbReference type="ARBA" id="ARBA00022989"/>
    </source>
</evidence>
<keyword evidence="8 10" id="KW-0445">Lipid transport</keyword>
<dbReference type="PANTHER" id="PTHR13038:SF10">
    <property type="entry name" value="AUTOPHAGY-RELATED PROTEIN 9"/>
    <property type="match status" value="1"/>
</dbReference>
<keyword evidence="7 10" id="KW-0072">Autophagy</keyword>
<keyword evidence="12" id="KW-1185">Reference proteome</keyword>
<feature type="transmembrane region" description="Helical" evidence="10">
    <location>
        <begin position="39"/>
        <end position="67"/>
    </location>
</feature>
<feature type="transmembrane region" description="Helical" evidence="10">
    <location>
        <begin position="343"/>
        <end position="364"/>
    </location>
</feature>
<keyword evidence="9 10" id="KW-0472">Membrane</keyword>
<comment type="subcellular location">
    <subcellularLocation>
        <location evidence="1 10">Preautophagosomal structure membrane</location>
        <topology evidence="1 10">Multi-pass membrane protein</topology>
    </subcellularLocation>
</comment>
<reference evidence="11 12" key="1">
    <citation type="submission" date="2024-02" db="EMBL/GenBank/DDBJ databases">
        <authorList>
            <person name="Chen Y."/>
            <person name="Shah S."/>
            <person name="Dougan E. K."/>
            <person name="Thang M."/>
            <person name="Chan C."/>
        </authorList>
    </citation>
    <scope>NUCLEOTIDE SEQUENCE [LARGE SCALE GENOMIC DNA]</scope>
</reference>
<accession>A0ABP0K9X6</accession>
<proteinExistence type="inferred from homology"/>
<comment type="similarity">
    <text evidence="2 10">Belongs to the ATG9 family.</text>
</comment>
<comment type="function">
    <text evidence="10">Phospholipid scramblase involved in autophagy. Cycles between the preautophagosomal structure/phagophore assembly site (PAS) and the cytoplasmic vesicle pool and supplies membrane for the growing autophagosome. Lipid scramblase activity plays a key role in preautophagosomal structure/phagophore assembly by distributing the phospholipids that arrive through ATG2 from the cytoplasmic to the luminal leaflet of the bilayer, thereby driving autophagosomal membrane expansion.</text>
</comment>
<comment type="caution">
    <text evidence="11">The sequence shown here is derived from an EMBL/GenBank/DDBJ whole genome shotgun (WGS) entry which is preliminary data.</text>
</comment>
<protein>
    <recommendedName>
        <fullName evidence="3 10">Autophagy-related protein 9</fullName>
    </recommendedName>
</protein>
<feature type="transmembrane region" description="Helical" evidence="10">
    <location>
        <begin position="254"/>
        <end position="279"/>
    </location>
</feature>
<feature type="transmembrane region" description="Helical" evidence="10">
    <location>
        <begin position="100"/>
        <end position="125"/>
    </location>
</feature>
<evidence type="ECO:0000313" key="12">
    <source>
        <dbReference type="Proteomes" id="UP001642484"/>
    </source>
</evidence>
<comment type="caution">
    <text evidence="10">Lacks conserved residue(s) required for the propagation of feature annotation.</text>
</comment>
<evidence type="ECO:0000256" key="4">
    <source>
        <dbReference type="ARBA" id="ARBA00022448"/>
    </source>
</evidence>
<organism evidence="11 12">
    <name type="scientific">Durusdinium trenchii</name>
    <dbReference type="NCBI Taxonomy" id="1381693"/>
    <lineage>
        <taxon>Eukaryota</taxon>
        <taxon>Sar</taxon>
        <taxon>Alveolata</taxon>
        <taxon>Dinophyceae</taxon>
        <taxon>Suessiales</taxon>
        <taxon>Symbiodiniaceae</taxon>
        <taxon>Durusdinium</taxon>
    </lineage>
</organism>
<dbReference type="EMBL" id="CAXAMN010008002">
    <property type="protein sequence ID" value="CAK9023575.1"/>
    <property type="molecule type" value="Genomic_DNA"/>
</dbReference>
<evidence type="ECO:0000256" key="9">
    <source>
        <dbReference type="ARBA" id="ARBA00023136"/>
    </source>
</evidence>
<dbReference type="Pfam" id="PF04109">
    <property type="entry name" value="ATG9"/>
    <property type="match status" value="1"/>
</dbReference>
<evidence type="ECO:0000256" key="1">
    <source>
        <dbReference type="ARBA" id="ARBA00004511"/>
    </source>
</evidence>
<evidence type="ECO:0000313" key="11">
    <source>
        <dbReference type="EMBL" id="CAK9023575.1"/>
    </source>
</evidence>
<keyword evidence="6 10" id="KW-1133">Transmembrane helix</keyword>
<dbReference type="PANTHER" id="PTHR13038">
    <property type="entry name" value="APG9 AUTOPHAGY 9"/>
    <property type="match status" value="1"/>
</dbReference>
<keyword evidence="4 10" id="KW-0813">Transport</keyword>
<evidence type="ECO:0000256" key="8">
    <source>
        <dbReference type="ARBA" id="ARBA00023055"/>
    </source>
</evidence>
<evidence type="ECO:0000256" key="5">
    <source>
        <dbReference type="ARBA" id="ARBA00022692"/>
    </source>
</evidence>
<evidence type="ECO:0000256" key="7">
    <source>
        <dbReference type="ARBA" id="ARBA00023006"/>
    </source>
</evidence>
<evidence type="ECO:0000256" key="10">
    <source>
        <dbReference type="RuleBase" id="RU364027"/>
    </source>
</evidence>
<dbReference type="InterPro" id="IPR007241">
    <property type="entry name" value="Autophagy-rel_prot_9"/>
</dbReference>
<dbReference type="Proteomes" id="UP001642484">
    <property type="component" value="Unassembled WGS sequence"/>
</dbReference>
<keyword evidence="5 10" id="KW-0812">Transmembrane</keyword>
<evidence type="ECO:0000256" key="3">
    <source>
        <dbReference type="ARBA" id="ARBA00018074"/>
    </source>
</evidence>
<sequence>MYQPLSDGLPPIATNGSDAPQDLQKFLDGFYRYFEAKGFLGIIALNISHITALTFTIVFSFVLLFSIDWESLMTCDSEESCQAVSIWYSWEWHTLGLRRWGVLVCTALFGLYWGVNVVQSLSACMQASQMRSFYKDQLGILSDESLETMLWSEVVSRLVQRQKESRLCIVQEELTALEITNIIMRQDNFIIGLTNHHAFTKNLWPCFPRRLVYTNAPFRNILLAVFPPVIVPALDHRGRLREEFLAKPEVLAGLFKIFAVVNLILLPPLLVFVAIYFFLRHAQEFRSQRTSPFRKQWSDYAFWTFREYNELPHQISARMSAAQTAAEAYVHTTRPTSPVLKSLLRTVKFISGSILAALLLVALWDDTPLLFVKIQEKNLLWYLALFGFVFAVVDSAEENAGDTEGKGSGSEACLHAPSIPLRMYIALMKLVSCTHYLPASWRSPARLTSLAGACSGLRRASLCKHFRRVRQELLCDFLLHRIQALAEELLGVLVNPILLWCCLAPSASEIISIMRALQHSTPCLGDWCVYGCLDPALCSGFSVSSDERRELLSLEREKLEKSALSFLLNHQLLWSPDDSINQDIMLPEHSCDFRGNNYLPPSFTMQQSLQLQDFTKHCDGTAVGTELETAEWHADGPPDSRVHLSAASLEPEFGAKDERVWHAEGSSYPDRPTRSSNDEDFVLTHILGTPQTALSLLLQVQQFQQRAMSVDDNPTGENYTLLPSELVSVPPIKRGASADEIIADAAKKGLEEQKQDTLDMFGALFFWLEALRQFRGTLDETSEGGVFSRQPPISFATSYS</sequence>
<name>A0ABP0K9X6_9DINO</name>